<feature type="signal peptide" evidence="1">
    <location>
        <begin position="1"/>
        <end position="21"/>
    </location>
</feature>
<keyword evidence="1" id="KW-0732">Signal</keyword>
<organism evidence="2">
    <name type="scientific">Mayetiola destructor</name>
    <name type="common">Hessian fly</name>
    <dbReference type="NCBI Taxonomy" id="39758"/>
    <lineage>
        <taxon>Eukaryota</taxon>
        <taxon>Metazoa</taxon>
        <taxon>Ecdysozoa</taxon>
        <taxon>Arthropoda</taxon>
        <taxon>Hexapoda</taxon>
        <taxon>Insecta</taxon>
        <taxon>Pterygota</taxon>
        <taxon>Neoptera</taxon>
        <taxon>Endopterygota</taxon>
        <taxon>Diptera</taxon>
        <taxon>Nematocera</taxon>
        <taxon>Sciaroidea</taxon>
        <taxon>Cecidomyiidae</taxon>
        <taxon>Mayetiola</taxon>
    </lineage>
</organism>
<dbReference type="Gene3D" id="2.10.25.10">
    <property type="entry name" value="Laminin"/>
    <property type="match status" value="1"/>
</dbReference>
<keyword evidence="2" id="KW-0378">Hydrolase</keyword>
<dbReference type="EMBL" id="DQ232717">
    <property type="protein sequence ID" value="ABB70542.1"/>
    <property type="molecule type" value="mRNA"/>
</dbReference>
<feature type="chain" id="PRO_5004175973" evidence="1">
    <location>
        <begin position="22"/>
        <end position="103"/>
    </location>
</feature>
<reference evidence="2" key="1">
    <citation type="journal article" date="2006" name="Insect Mol. Biol.">
        <title>Cloning and characterization of protease inhibitor-like cDNAs from the Hessian fly mayetiola destructor (SAY).</title>
        <authorList>
            <person name="Maddur A.A."/>
            <person name="Liu X."/>
            <person name="Zhu Y.C."/>
            <person name="Fellers J.P."/>
            <person name="Oppert B."/>
            <person name="Park Y."/>
            <person name="Bai J."/>
            <person name="Wilde G.E."/>
            <person name="Chen M.S."/>
        </authorList>
    </citation>
    <scope>NUCLEOTIDE SEQUENCE</scope>
</reference>
<dbReference type="GO" id="GO:0006508">
    <property type="term" value="P:proteolysis"/>
    <property type="evidence" value="ECO:0007669"/>
    <property type="project" value="UniProtKB-KW"/>
</dbReference>
<dbReference type="AlphaFoldDB" id="Q0QVT8"/>
<keyword evidence="2" id="KW-0645">Protease</keyword>
<evidence type="ECO:0000256" key="1">
    <source>
        <dbReference type="SAM" id="SignalP"/>
    </source>
</evidence>
<name>Q0QVT8_MAYDE</name>
<evidence type="ECO:0000313" key="2">
    <source>
        <dbReference type="EMBL" id="ABB70542.1"/>
    </source>
</evidence>
<dbReference type="GO" id="GO:0008233">
    <property type="term" value="F:peptidase activity"/>
    <property type="evidence" value="ECO:0007669"/>
    <property type="project" value="UniProtKB-KW"/>
</dbReference>
<protein>
    <submittedName>
        <fullName evidence="2">Protease inibitor Pg7F5</fullName>
    </submittedName>
</protein>
<accession>Q0QVT8</accession>
<sequence>MSLKLVIIGIALHVFVTSSLGECNQDFQSKNCCPQNEILYDHDYPCARDTCAKAFDDPAFYECKFVAQKSKYQYCNCNDTMFRNKAGQCVSIEECLLEINGSI</sequence>
<proteinExistence type="evidence at transcript level"/>